<evidence type="ECO:0000256" key="14">
    <source>
        <dbReference type="ARBA" id="ARBA00044770"/>
    </source>
</evidence>
<feature type="transmembrane region" description="Helical" evidence="17">
    <location>
        <begin position="192"/>
        <end position="210"/>
    </location>
</feature>
<evidence type="ECO:0000256" key="15">
    <source>
        <dbReference type="ARBA" id="ARBA00049902"/>
    </source>
</evidence>
<feature type="transmembrane region" description="Helical" evidence="17">
    <location>
        <begin position="48"/>
        <end position="67"/>
    </location>
</feature>
<comment type="similarity">
    <text evidence="11">Belongs to the SEDS family. FtsW subfamily.</text>
</comment>
<keyword evidence="19" id="KW-1185">Reference proteome</keyword>
<feature type="transmembrane region" description="Helical" evidence="17">
    <location>
        <begin position="343"/>
        <end position="366"/>
    </location>
</feature>
<evidence type="ECO:0000256" key="8">
    <source>
        <dbReference type="ARBA" id="ARBA00023136"/>
    </source>
</evidence>
<gene>
    <name evidence="18" type="ORF">P6P90_00470</name>
</gene>
<evidence type="ECO:0000256" key="2">
    <source>
        <dbReference type="ARBA" id="ARBA00022676"/>
    </source>
</evidence>
<proteinExistence type="inferred from homology"/>
<dbReference type="InterPro" id="IPR018365">
    <property type="entry name" value="Cell_cycle_FtsW-rel_CS"/>
</dbReference>
<keyword evidence="2" id="KW-0328">Glycosyltransferase</keyword>
<evidence type="ECO:0000256" key="1">
    <source>
        <dbReference type="ARBA" id="ARBA00004141"/>
    </source>
</evidence>
<accession>A0ABT6H028</accession>
<evidence type="ECO:0000256" key="10">
    <source>
        <dbReference type="ARBA" id="ARBA00033270"/>
    </source>
</evidence>
<evidence type="ECO:0000256" key="16">
    <source>
        <dbReference type="ARBA" id="ARBA00049966"/>
    </source>
</evidence>
<organism evidence="18 19">
    <name type="scientific">Ectobacillus antri</name>
    <dbReference type="NCBI Taxonomy" id="2486280"/>
    <lineage>
        <taxon>Bacteria</taxon>
        <taxon>Bacillati</taxon>
        <taxon>Bacillota</taxon>
        <taxon>Bacilli</taxon>
        <taxon>Bacillales</taxon>
        <taxon>Bacillaceae</taxon>
        <taxon>Ectobacillus</taxon>
    </lineage>
</organism>
<evidence type="ECO:0000313" key="18">
    <source>
        <dbReference type="EMBL" id="MDG5752473.1"/>
    </source>
</evidence>
<protein>
    <recommendedName>
        <fullName evidence="12">Probable peptidoglycan glycosyltransferase FtsW</fullName>
        <ecNumber evidence="14">2.4.99.28</ecNumber>
    </recommendedName>
    <alternativeName>
        <fullName evidence="13">Cell division protein FtsW</fullName>
    </alternativeName>
    <alternativeName>
        <fullName evidence="10">Cell wall polymerase</fullName>
    </alternativeName>
    <alternativeName>
        <fullName evidence="9">Peptidoglycan polymerase</fullName>
    </alternativeName>
</protein>
<evidence type="ECO:0000256" key="17">
    <source>
        <dbReference type="SAM" id="Phobius"/>
    </source>
</evidence>
<keyword evidence="8 17" id="KW-0472">Membrane</keyword>
<keyword evidence="7 17" id="KW-1133">Transmembrane helix</keyword>
<dbReference type="RefSeq" id="WP_124564910.1">
    <property type="nucleotide sequence ID" value="NZ_JARRRY010000001.1"/>
</dbReference>
<feature type="transmembrane region" description="Helical" evidence="17">
    <location>
        <begin position="109"/>
        <end position="131"/>
    </location>
</feature>
<feature type="transmembrane region" description="Helical" evidence="17">
    <location>
        <begin position="143"/>
        <end position="162"/>
    </location>
</feature>
<dbReference type="PROSITE" id="PS00428">
    <property type="entry name" value="FTSW_RODA_SPOVE"/>
    <property type="match status" value="1"/>
</dbReference>
<reference evidence="18 19" key="1">
    <citation type="submission" date="2023-04" db="EMBL/GenBank/DDBJ databases">
        <title>Ectobacillus antri isolated from activated sludge.</title>
        <authorList>
            <person name="Yan P."/>
            <person name="Liu X."/>
        </authorList>
    </citation>
    <scope>NUCLEOTIDE SEQUENCE [LARGE SCALE GENOMIC DNA]</scope>
    <source>
        <strain evidence="18 19">C18H</strain>
    </source>
</reference>
<feature type="transmembrane region" description="Helical" evidence="17">
    <location>
        <begin position="79"/>
        <end position="97"/>
    </location>
</feature>
<comment type="catalytic activity">
    <reaction evidence="15">
        <text>[GlcNAc-(1-&gt;4)-Mur2Ac(oyl-L-Ala-gamma-D-Glu-L-Lys-D-Ala-D-Ala)](n)-di-trans,octa-cis-undecaprenyl diphosphate + beta-D-GlcNAc-(1-&gt;4)-Mur2Ac(oyl-L-Ala-gamma-D-Glu-L-Lys-D-Ala-D-Ala)-di-trans,octa-cis-undecaprenyl diphosphate = [GlcNAc-(1-&gt;4)-Mur2Ac(oyl-L-Ala-gamma-D-Glu-L-Lys-D-Ala-D-Ala)](n+1)-di-trans,octa-cis-undecaprenyl diphosphate + di-trans,octa-cis-undecaprenyl diphosphate + H(+)</text>
        <dbReference type="Rhea" id="RHEA:23708"/>
        <dbReference type="Rhea" id="RHEA-COMP:9602"/>
        <dbReference type="Rhea" id="RHEA-COMP:9603"/>
        <dbReference type="ChEBI" id="CHEBI:15378"/>
        <dbReference type="ChEBI" id="CHEBI:58405"/>
        <dbReference type="ChEBI" id="CHEBI:60033"/>
        <dbReference type="ChEBI" id="CHEBI:78435"/>
        <dbReference type="EC" id="2.4.99.28"/>
    </reaction>
</comment>
<dbReference type="EMBL" id="JARULN010000001">
    <property type="protein sequence ID" value="MDG5752473.1"/>
    <property type="molecule type" value="Genomic_DNA"/>
</dbReference>
<keyword evidence="5" id="KW-0133">Cell shape</keyword>
<evidence type="ECO:0000256" key="11">
    <source>
        <dbReference type="ARBA" id="ARBA00038053"/>
    </source>
</evidence>
<dbReference type="Proteomes" id="UP001218246">
    <property type="component" value="Unassembled WGS sequence"/>
</dbReference>
<evidence type="ECO:0000256" key="7">
    <source>
        <dbReference type="ARBA" id="ARBA00022989"/>
    </source>
</evidence>
<evidence type="ECO:0000313" key="19">
    <source>
        <dbReference type="Proteomes" id="UP001218246"/>
    </source>
</evidence>
<keyword evidence="6" id="KW-0573">Peptidoglycan synthesis</keyword>
<comment type="caution">
    <text evidence="18">The sequence shown here is derived from an EMBL/GenBank/DDBJ whole genome shotgun (WGS) entry which is preliminary data.</text>
</comment>
<feature type="transmembrane region" description="Helical" evidence="17">
    <location>
        <begin position="270"/>
        <end position="296"/>
    </location>
</feature>
<keyword evidence="3" id="KW-0808">Transferase</keyword>
<feature type="transmembrane region" description="Helical" evidence="17">
    <location>
        <begin position="168"/>
        <end position="185"/>
    </location>
</feature>
<evidence type="ECO:0000256" key="5">
    <source>
        <dbReference type="ARBA" id="ARBA00022960"/>
    </source>
</evidence>
<name>A0ABT6H028_9BACI</name>
<evidence type="ECO:0000256" key="4">
    <source>
        <dbReference type="ARBA" id="ARBA00022692"/>
    </source>
</evidence>
<dbReference type="PANTHER" id="PTHR30474">
    <property type="entry name" value="CELL CYCLE PROTEIN"/>
    <property type="match status" value="1"/>
</dbReference>
<feature type="transmembrane region" description="Helical" evidence="17">
    <location>
        <begin position="12"/>
        <end position="36"/>
    </location>
</feature>
<keyword evidence="4 17" id="KW-0812">Transmembrane</keyword>
<evidence type="ECO:0000256" key="3">
    <source>
        <dbReference type="ARBA" id="ARBA00022679"/>
    </source>
</evidence>
<evidence type="ECO:0000256" key="9">
    <source>
        <dbReference type="ARBA" id="ARBA00032370"/>
    </source>
</evidence>
<dbReference type="InterPro" id="IPR001182">
    <property type="entry name" value="FtsW/RodA"/>
</dbReference>
<evidence type="ECO:0000256" key="13">
    <source>
        <dbReference type="ARBA" id="ARBA00041418"/>
    </source>
</evidence>
<sequence>MKKSWKSLDYSLILPLILLCAFGLIMVYSASSIVPLVKGSLKGLKSDYFFLSQLKVMIPGFLLVLLIYRLRLAIFKTRLVILIIYTVVPIVLLLTVIKGDVVNGAKGWIFGVQPAEFTKLAVIIALSRFLAKKHEQPISYMQGIGSITLFLIMVLGLILMQKDLGTDLLIAAVIGAMFLCSGVSIKLLLKRFTVTGIVWGPMLYIAYNHVLNAEQKSRFTAAINPFADAEGDGFHLINSLIAISEGGVRGAGLGNSIQKLGFLPEPHTDFIMAIIAEELGIMGVLIVLVSLLTIILRSFQLARQSKDPFASFLAIGIGSMLAIQTFVNIGGVTGLLPLTGVPVPFISSGGSSLLVNLMSVGLLLNISAQVRAQETKPDLPAKPHLVVIK</sequence>
<comment type="subcellular location">
    <subcellularLocation>
        <location evidence="1">Membrane</location>
        <topology evidence="1">Multi-pass membrane protein</topology>
    </subcellularLocation>
</comment>
<feature type="transmembrane region" description="Helical" evidence="17">
    <location>
        <begin position="308"/>
        <end position="331"/>
    </location>
</feature>
<comment type="function">
    <text evidence="16">Peptidoglycan polymerase that is essential for cell division.</text>
</comment>
<evidence type="ECO:0000256" key="12">
    <source>
        <dbReference type="ARBA" id="ARBA00041185"/>
    </source>
</evidence>
<dbReference type="EC" id="2.4.99.28" evidence="14"/>
<dbReference type="PANTHER" id="PTHR30474:SF2">
    <property type="entry name" value="PEPTIDOGLYCAN GLYCOSYLTRANSFERASE FTSW-RELATED"/>
    <property type="match status" value="1"/>
</dbReference>
<dbReference type="Pfam" id="PF01098">
    <property type="entry name" value="FTSW_RODA_SPOVE"/>
    <property type="match status" value="1"/>
</dbReference>
<evidence type="ECO:0000256" key="6">
    <source>
        <dbReference type="ARBA" id="ARBA00022984"/>
    </source>
</evidence>